<organism evidence="4 5">
    <name type="scientific">Paenibacillus chungangensis</name>
    <dbReference type="NCBI Taxonomy" id="696535"/>
    <lineage>
        <taxon>Bacteria</taxon>
        <taxon>Bacillati</taxon>
        <taxon>Bacillota</taxon>
        <taxon>Bacilli</taxon>
        <taxon>Bacillales</taxon>
        <taxon>Paenibacillaceae</taxon>
        <taxon>Paenibacillus</taxon>
    </lineage>
</organism>
<evidence type="ECO:0000256" key="2">
    <source>
        <dbReference type="SAM" id="Phobius"/>
    </source>
</evidence>
<dbReference type="InterPro" id="IPR027383">
    <property type="entry name" value="Znf_put"/>
</dbReference>
<dbReference type="RefSeq" id="WP_377562405.1">
    <property type="nucleotide sequence ID" value="NZ_JBHTJZ010000005.1"/>
</dbReference>
<accession>A0ABW3HM96</accession>
<feature type="region of interest" description="Disordered" evidence="1">
    <location>
        <begin position="247"/>
        <end position="295"/>
    </location>
</feature>
<keyword evidence="2" id="KW-1133">Transmembrane helix</keyword>
<keyword evidence="2" id="KW-0472">Membrane</keyword>
<keyword evidence="2" id="KW-0812">Transmembrane</keyword>
<feature type="compositionally biased region" description="Basic and acidic residues" evidence="1">
    <location>
        <begin position="255"/>
        <end position="264"/>
    </location>
</feature>
<proteinExistence type="predicted"/>
<protein>
    <submittedName>
        <fullName evidence="4">Zf-HC2 domain-containing protein</fullName>
    </submittedName>
</protein>
<sequence length="382" mass="41469">MNCQEVMELMQRQLDDDLNDTENERLMTHMHHCPDCKAMYERLRILSSELTSLPKVTPSYSLVDAILPELKRIEEQNGAGGSAISESAQGEQISDGRRSSKQMMKPASTSVRWTFLRSMAGVVAASVVVGLFIVTYAPGGRNDAANMNSGFSADNRIAQSDAKQYAYETSGAGMDPDGDASTENMKVKESQSLAAGELFQMNKGNGAEDSDTGALEHRLNRAEADVNVTGQADEQNRTSMQIADQYGAPVLPESSKNDSSDKSMESSSDEREEASVADSGGVEMGIAGGNLGDSNTIAQIPMDGIPSPDGQYTARINQHKLEIISLESGEIVIETSRKNGRHGKLVWSEDSRMLTYEVTLDQGAIEKYVITISTREEQKAPH</sequence>
<evidence type="ECO:0000259" key="3">
    <source>
        <dbReference type="Pfam" id="PF13490"/>
    </source>
</evidence>
<feature type="region of interest" description="Disordered" evidence="1">
    <location>
        <begin position="77"/>
        <end position="105"/>
    </location>
</feature>
<feature type="compositionally biased region" description="Gly residues" evidence="1">
    <location>
        <begin position="282"/>
        <end position="291"/>
    </location>
</feature>
<feature type="transmembrane region" description="Helical" evidence="2">
    <location>
        <begin position="114"/>
        <end position="137"/>
    </location>
</feature>
<keyword evidence="5" id="KW-1185">Reference proteome</keyword>
<dbReference type="Proteomes" id="UP001596989">
    <property type="component" value="Unassembled WGS sequence"/>
</dbReference>
<reference evidence="5" key="1">
    <citation type="journal article" date="2019" name="Int. J. Syst. Evol. Microbiol.">
        <title>The Global Catalogue of Microorganisms (GCM) 10K type strain sequencing project: providing services to taxonomists for standard genome sequencing and annotation.</title>
        <authorList>
            <consortium name="The Broad Institute Genomics Platform"/>
            <consortium name="The Broad Institute Genome Sequencing Center for Infectious Disease"/>
            <person name="Wu L."/>
            <person name="Ma J."/>
        </authorList>
    </citation>
    <scope>NUCLEOTIDE SEQUENCE [LARGE SCALE GENOMIC DNA]</scope>
    <source>
        <strain evidence="5">CCUG 59129</strain>
    </source>
</reference>
<dbReference type="InterPro" id="IPR015943">
    <property type="entry name" value="WD40/YVTN_repeat-like_dom_sf"/>
</dbReference>
<dbReference type="EMBL" id="JBHTJZ010000005">
    <property type="protein sequence ID" value="MFD0958605.1"/>
    <property type="molecule type" value="Genomic_DNA"/>
</dbReference>
<evidence type="ECO:0000313" key="4">
    <source>
        <dbReference type="EMBL" id="MFD0958605.1"/>
    </source>
</evidence>
<comment type="caution">
    <text evidence="4">The sequence shown here is derived from an EMBL/GenBank/DDBJ whole genome shotgun (WGS) entry which is preliminary data.</text>
</comment>
<name>A0ABW3HM96_9BACL</name>
<feature type="domain" description="Putative zinc-finger" evidence="3">
    <location>
        <begin position="3"/>
        <end position="36"/>
    </location>
</feature>
<evidence type="ECO:0000313" key="5">
    <source>
        <dbReference type="Proteomes" id="UP001596989"/>
    </source>
</evidence>
<dbReference type="Gene3D" id="2.130.10.10">
    <property type="entry name" value="YVTN repeat-like/Quinoprotein amine dehydrogenase"/>
    <property type="match status" value="1"/>
</dbReference>
<evidence type="ECO:0000256" key="1">
    <source>
        <dbReference type="SAM" id="MobiDB-lite"/>
    </source>
</evidence>
<gene>
    <name evidence="4" type="ORF">ACFQ2I_04310</name>
</gene>
<dbReference type="Pfam" id="PF13490">
    <property type="entry name" value="zf-HC2"/>
    <property type="match status" value="1"/>
</dbReference>